<dbReference type="InterPro" id="IPR002104">
    <property type="entry name" value="Integrase_catalytic"/>
</dbReference>
<proteinExistence type="inferred from homology"/>
<dbReference type="InterPro" id="IPR044068">
    <property type="entry name" value="CB"/>
</dbReference>
<evidence type="ECO:0000259" key="6">
    <source>
        <dbReference type="PROSITE" id="PS51898"/>
    </source>
</evidence>
<keyword evidence="4" id="KW-0233">DNA recombination</keyword>
<dbReference type="EMBL" id="CP042434">
    <property type="protein sequence ID" value="QEC73321.1"/>
    <property type="molecule type" value="Genomic_DNA"/>
</dbReference>
<dbReference type="Gene3D" id="1.10.443.10">
    <property type="entry name" value="Intergrase catalytic core"/>
    <property type="match status" value="1"/>
</dbReference>
<keyword evidence="2" id="KW-0229">DNA integration</keyword>
<dbReference type="InterPro" id="IPR013762">
    <property type="entry name" value="Integrase-like_cat_sf"/>
</dbReference>
<dbReference type="CDD" id="cd01185">
    <property type="entry name" value="INTN1_C_like"/>
    <property type="match status" value="1"/>
</dbReference>
<evidence type="ECO:0000259" key="7">
    <source>
        <dbReference type="PROSITE" id="PS51900"/>
    </source>
</evidence>
<dbReference type="OrthoDB" id="892893at2"/>
<feature type="domain" description="Core-binding (CB)" evidence="7">
    <location>
        <begin position="108"/>
        <end position="201"/>
    </location>
</feature>
<dbReference type="Pfam" id="PF13102">
    <property type="entry name" value="Phage_int_SAM_5"/>
    <property type="match status" value="1"/>
</dbReference>
<evidence type="ECO:0000256" key="5">
    <source>
        <dbReference type="PROSITE-ProRule" id="PRU01248"/>
    </source>
</evidence>
<organism evidence="8 9">
    <name type="scientific">Arachidicoccus ginsenosidivorans</name>
    <dbReference type="NCBI Taxonomy" id="496057"/>
    <lineage>
        <taxon>Bacteria</taxon>
        <taxon>Pseudomonadati</taxon>
        <taxon>Bacteroidota</taxon>
        <taxon>Chitinophagia</taxon>
        <taxon>Chitinophagales</taxon>
        <taxon>Chitinophagaceae</taxon>
        <taxon>Arachidicoccus</taxon>
    </lineage>
</organism>
<dbReference type="RefSeq" id="WP_146785463.1">
    <property type="nucleotide sequence ID" value="NZ_CP042434.1"/>
</dbReference>
<sequence>MMTNQSFSILVWVKKSRLKNGISPLCMRITINKKRAEITTNRSIEPHLWDHKAQKVKGNSPATKDINRHLEAIRTALHSHQSRLVTMGKIVTAQMLKNEYLGKTTDRKTLGDAFKFFIERRKALKEKGKLSDTTLNKYEKTFEYVKQFIKKEYRVEDIQLSDINVSFMEDFAHYLLTNCDLGNNTAMKKIAQAKSVFIMAHGRGWIRTNPAALYKCNYEEDHPVRLEIDELHTIITKQIDLPRLSEARDCYVFMCFTGYAYIDVSGLTRANLFKGPNGGVWVTKNREKTNSAECVPLFPIPLGILQKYSNHPFCQQKGRLLPINSNQKFNAYLKEIADLCGIHKELTTHTARHTFATTVTLENGVPIETVSKMLGHKKLSTTQKYAKVTRKKINENMGQLKRKLFGQNDELLMLEIN</sequence>
<dbReference type="PROSITE" id="PS51898">
    <property type="entry name" value="TYR_RECOMBINASE"/>
    <property type="match status" value="1"/>
</dbReference>
<dbReference type="InterPro" id="IPR050090">
    <property type="entry name" value="Tyrosine_recombinase_XerCD"/>
</dbReference>
<dbReference type="AlphaFoldDB" id="A0A5B8VQD0"/>
<evidence type="ECO:0000256" key="2">
    <source>
        <dbReference type="ARBA" id="ARBA00022908"/>
    </source>
</evidence>
<dbReference type="InterPro" id="IPR035386">
    <property type="entry name" value="Arm-DNA-bind_5"/>
</dbReference>
<dbReference type="InterPro" id="IPR010998">
    <property type="entry name" value="Integrase_recombinase_N"/>
</dbReference>
<accession>A0A5B8VQD0</accession>
<gene>
    <name evidence="8" type="ORF">FSB73_18240</name>
</gene>
<dbReference type="PROSITE" id="PS51900">
    <property type="entry name" value="CB"/>
    <property type="match status" value="1"/>
</dbReference>
<dbReference type="InterPro" id="IPR011010">
    <property type="entry name" value="DNA_brk_join_enz"/>
</dbReference>
<keyword evidence="9" id="KW-1185">Reference proteome</keyword>
<reference evidence="8 9" key="1">
    <citation type="journal article" date="2017" name="Int. J. Syst. Evol. Microbiol.">
        <title>Arachidicoccus ginsenosidivorans sp. nov., with ginsenoside-converting activity isolated from ginseng cultivating soil.</title>
        <authorList>
            <person name="Siddiqi M.Z."/>
            <person name="Aslam Z."/>
            <person name="Im W.T."/>
        </authorList>
    </citation>
    <scope>NUCLEOTIDE SEQUENCE [LARGE SCALE GENOMIC DNA]</scope>
    <source>
        <strain evidence="8 9">Gsoil 809</strain>
    </source>
</reference>
<evidence type="ECO:0000256" key="1">
    <source>
        <dbReference type="ARBA" id="ARBA00008857"/>
    </source>
</evidence>
<dbReference type="SUPFAM" id="SSF56349">
    <property type="entry name" value="DNA breaking-rejoining enzymes"/>
    <property type="match status" value="1"/>
</dbReference>
<name>A0A5B8VQD0_9BACT</name>
<dbReference type="PANTHER" id="PTHR30349">
    <property type="entry name" value="PHAGE INTEGRASE-RELATED"/>
    <property type="match status" value="1"/>
</dbReference>
<dbReference type="Pfam" id="PF00589">
    <property type="entry name" value="Phage_integrase"/>
    <property type="match status" value="1"/>
</dbReference>
<evidence type="ECO:0000256" key="4">
    <source>
        <dbReference type="ARBA" id="ARBA00023172"/>
    </source>
</evidence>
<dbReference type="Gene3D" id="1.10.150.130">
    <property type="match status" value="1"/>
</dbReference>
<evidence type="ECO:0000313" key="8">
    <source>
        <dbReference type="EMBL" id="QEC73321.1"/>
    </source>
</evidence>
<dbReference type="GO" id="GO:0006310">
    <property type="term" value="P:DNA recombination"/>
    <property type="evidence" value="ECO:0007669"/>
    <property type="project" value="UniProtKB-KW"/>
</dbReference>
<dbReference type="KEGG" id="agi:FSB73_18240"/>
<dbReference type="PANTHER" id="PTHR30349:SF64">
    <property type="entry name" value="PROPHAGE INTEGRASE INTD-RELATED"/>
    <property type="match status" value="1"/>
</dbReference>
<dbReference type="InterPro" id="IPR025269">
    <property type="entry name" value="SAM-like_dom"/>
</dbReference>
<evidence type="ECO:0000256" key="3">
    <source>
        <dbReference type="ARBA" id="ARBA00023125"/>
    </source>
</evidence>
<keyword evidence="3 5" id="KW-0238">DNA-binding</keyword>
<feature type="domain" description="Tyr recombinase" evidence="6">
    <location>
        <begin position="221"/>
        <end position="398"/>
    </location>
</feature>
<comment type="similarity">
    <text evidence="1">Belongs to the 'phage' integrase family.</text>
</comment>
<protein>
    <submittedName>
        <fullName evidence="8">Site-specific integrase</fullName>
    </submittedName>
</protein>
<dbReference type="GO" id="GO:0003677">
    <property type="term" value="F:DNA binding"/>
    <property type="evidence" value="ECO:0007669"/>
    <property type="project" value="UniProtKB-UniRule"/>
</dbReference>
<evidence type="ECO:0000313" key="9">
    <source>
        <dbReference type="Proteomes" id="UP000321291"/>
    </source>
</evidence>
<dbReference type="Proteomes" id="UP000321291">
    <property type="component" value="Chromosome"/>
</dbReference>
<dbReference type="GO" id="GO:0015074">
    <property type="term" value="P:DNA integration"/>
    <property type="evidence" value="ECO:0007669"/>
    <property type="project" value="UniProtKB-KW"/>
</dbReference>
<dbReference type="Pfam" id="PF17293">
    <property type="entry name" value="Arm-DNA-bind_5"/>
    <property type="match status" value="1"/>
</dbReference>